<keyword evidence="6" id="KW-1185">Reference proteome</keyword>
<evidence type="ECO:0000256" key="3">
    <source>
        <dbReference type="ARBA" id="ARBA00023163"/>
    </source>
</evidence>
<dbReference type="EMBL" id="JBHSGF010000002">
    <property type="protein sequence ID" value="MFC4554506.1"/>
    <property type="molecule type" value="Genomic_DNA"/>
</dbReference>
<evidence type="ECO:0000256" key="1">
    <source>
        <dbReference type="ARBA" id="ARBA00023015"/>
    </source>
</evidence>
<dbReference type="PROSITE" id="PS50932">
    <property type="entry name" value="HTH_LACI_2"/>
    <property type="match status" value="1"/>
</dbReference>
<dbReference type="CDD" id="cd01392">
    <property type="entry name" value="HTH_LacI"/>
    <property type="match status" value="1"/>
</dbReference>
<dbReference type="CDD" id="cd06288">
    <property type="entry name" value="PBP1_sucrose_transcription_regulator"/>
    <property type="match status" value="1"/>
</dbReference>
<dbReference type="Gene3D" id="3.40.50.2300">
    <property type="match status" value="2"/>
</dbReference>
<name>A0ABV9D700_9MICO</name>
<gene>
    <name evidence="5" type="ORF">ACFO3F_04535</name>
</gene>
<dbReference type="SUPFAM" id="SSF47413">
    <property type="entry name" value="lambda repressor-like DNA-binding domains"/>
    <property type="match status" value="1"/>
</dbReference>
<dbReference type="SMART" id="SM00354">
    <property type="entry name" value="HTH_LACI"/>
    <property type="match status" value="1"/>
</dbReference>
<dbReference type="PROSITE" id="PS00356">
    <property type="entry name" value="HTH_LACI_1"/>
    <property type="match status" value="1"/>
</dbReference>
<proteinExistence type="predicted"/>
<dbReference type="PANTHER" id="PTHR30146:SF109">
    <property type="entry name" value="HTH-TYPE TRANSCRIPTIONAL REGULATOR GALS"/>
    <property type="match status" value="1"/>
</dbReference>
<dbReference type="GO" id="GO:0003677">
    <property type="term" value="F:DNA binding"/>
    <property type="evidence" value="ECO:0007669"/>
    <property type="project" value="UniProtKB-KW"/>
</dbReference>
<reference evidence="6" key="1">
    <citation type="journal article" date="2019" name="Int. J. Syst. Evol. Microbiol.">
        <title>The Global Catalogue of Microorganisms (GCM) 10K type strain sequencing project: providing services to taxonomists for standard genome sequencing and annotation.</title>
        <authorList>
            <consortium name="The Broad Institute Genomics Platform"/>
            <consortium name="The Broad Institute Genome Sequencing Center for Infectious Disease"/>
            <person name="Wu L."/>
            <person name="Ma J."/>
        </authorList>
    </citation>
    <scope>NUCLEOTIDE SEQUENCE [LARGE SCALE GENOMIC DNA]</scope>
    <source>
        <strain evidence="6">JCM 3369</strain>
    </source>
</reference>
<dbReference type="InterPro" id="IPR010982">
    <property type="entry name" value="Lambda_DNA-bd_dom_sf"/>
</dbReference>
<organism evidence="5 6">
    <name type="scientific">Georgenia faecalis</name>
    <dbReference type="NCBI Taxonomy" id="2483799"/>
    <lineage>
        <taxon>Bacteria</taxon>
        <taxon>Bacillati</taxon>
        <taxon>Actinomycetota</taxon>
        <taxon>Actinomycetes</taxon>
        <taxon>Micrococcales</taxon>
        <taxon>Bogoriellaceae</taxon>
        <taxon>Georgenia</taxon>
    </lineage>
</organism>
<dbReference type="Gene3D" id="1.10.260.40">
    <property type="entry name" value="lambda repressor-like DNA-binding domains"/>
    <property type="match status" value="1"/>
</dbReference>
<dbReference type="Proteomes" id="UP001595955">
    <property type="component" value="Unassembled WGS sequence"/>
</dbReference>
<evidence type="ECO:0000313" key="5">
    <source>
        <dbReference type="EMBL" id="MFC4554506.1"/>
    </source>
</evidence>
<evidence type="ECO:0000256" key="2">
    <source>
        <dbReference type="ARBA" id="ARBA00023125"/>
    </source>
</evidence>
<protein>
    <submittedName>
        <fullName evidence="5">LacI family DNA-binding transcriptional regulator</fullName>
    </submittedName>
</protein>
<keyword evidence="3" id="KW-0804">Transcription</keyword>
<dbReference type="Pfam" id="PF00356">
    <property type="entry name" value="LacI"/>
    <property type="match status" value="1"/>
</dbReference>
<dbReference type="RefSeq" id="WP_122825006.1">
    <property type="nucleotide sequence ID" value="NZ_CP033325.1"/>
</dbReference>
<keyword evidence="2 5" id="KW-0238">DNA-binding</keyword>
<evidence type="ECO:0000259" key="4">
    <source>
        <dbReference type="PROSITE" id="PS50932"/>
    </source>
</evidence>
<dbReference type="SUPFAM" id="SSF53822">
    <property type="entry name" value="Periplasmic binding protein-like I"/>
    <property type="match status" value="1"/>
</dbReference>
<dbReference type="PANTHER" id="PTHR30146">
    <property type="entry name" value="LACI-RELATED TRANSCRIPTIONAL REPRESSOR"/>
    <property type="match status" value="1"/>
</dbReference>
<accession>A0ABV9D700</accession>
<keyword evidence="1" id="KW-0805">Transcription regulation</keyword>
<comment type="caution">
    <text evidence="5">The sequence shown here is derived from an EMBL/GenBank/DDBJ whole genome shotgun (WGS) entry which is preliminary data.</text>
</comment>
<evidence type="ECO:0000313" key="6">
    <source>
        <dbReference type="Proteomes" id="UP001595955"/>
    </source>
</evidence>
<dbReference type="Pfam" id="PF13377">
    <property type="entry name" value="Peripla_BP_3"/>
    <property type="match status" value="1"/>
</dbReference>
<dbReference type="InterPro" id="IPR000843">
    <property type="entry name" value="HTH_LacI"/>
</dbReference>
<dbReference type="InterPro" id="IPR046335">
    <property type="entry name" value="LacI/GalR-like_sensor"/>
</dbReference>
<feature type="domain" description="HTH lacI-type" evidence="4">
    <location>
        <begin position="12"/>
        <end position="66"/>
    </location>
</feature>
<sequence>MTADAELAPRRPTLADVARAAGVSVATASKALNGRRQVREETRQRVVHAAEELAFRPNVLARQLQKGRSGTIGLVTHDLEGRFSIPTLMGAEDEAGNGEVSVLLCDARGDTLRERYHVQALLGRRVDGLIIVGARPDVRPSLGRLPVPVVYAYAPSEDPDDMSQVCDSVEAGALVAEHLVARGRRRIAVVAGDESYGAARDRVEGATRALARAGLEPAGGRALFGSWDEAWGRTAVETILGLLPDVDAVICGSDQIARGALDTLREHGRRVPEDVAVTGHDNWEVIVAHSRPRLTSVDMNLEELGRRAAARLFAAIEGHPSRGIESVSPRLVARDSTRGFYTPAD</sequence>
<dbReference type="InterPro" id="IPR028082">
    <property type="entry name" value="Peripla_BP_I"/>
</dbReference>